<dbReference type="Gene3D" id="1.25.40.730">
    <property type="match status" value="1"/>
</dbReference>
<organism evidence="10 11">
    <name type="scientific">Bathycoccus prasinos</name>
    <dbReference type="NCBI Taxonomy" id="41875"/>
    <lineage>
        <taxon>Eukaryota</taxon>
        <taxon>Viridiplantae</taxon>
        <taxon>Chlorophyta</taxon>
        <taxon>Mamiellophyceae</taxon>
        <taxon>Mamiellales</taxon>
        <taxon>Bathycoccaceae</taxon>
        <taxon>Bathycoccus</taxon>
    </lineage>
</organism>
<feature type="compositionally biased region" description="Gly residues" evidence="8">
    <location>
        <begin position="1674"/>
        <end position="1692"/>
    </location>
</feature>
<evidence type="ECO:0000256" key="3">
    <source>
        <dbReference type="ARBA" id="ARBA00023136"/>
    </source>
</evidence>
<feature type="domain" description="Clathrin heavy chain linker core motif" evidence="9">
    <location>
        <begin position="346"/>
        <end position="369"/>
    </location>
</feature>
<keyword evidence="2" id="KW-0677">Repeat</keyword>
<dbReference type="FunFam" id="1.25.40.730:FF:000002">
    <property type="entry name" value="Clathrin heavy chain"/>
    <property type="match status" value="1"/>
</dbReference>
<evidence type="ECO:0000256" key="6">
    <source>
        <dbReference type="PIRNR" id="PIRNR002290"/>
    </source>
</evidence>
<dbReference type="KEGG" id="bpg:Bathy01g01710"/>
<dbReference type="InterPro" id="IPR016024">
    <property type="entry name" value="ARM-type_fold"/>
</dbReference>
<keyword evidence="11" id="KW-1185">Reference proteome</keyword>
<comment type="similarity">
    <text evidence="1 6">Belongs to the clathrin heavy chain family.</text>
</comment>
<dbReference type="SUPFAM" id="SSF48371">
    <property type="entry name" value="ARM repeat"/>
    <property type="match status" value="6"/>
</dbReference>
<dbReference type="InterPro" id="IPR015348">
    <property type="entry name" value="Clathrin_H-chain_linker_core"/>
</dbReference>
<evidence type="ECO:0000256" key="1">
    <source>
        <dbReference type="ARBA" id="ARBA00009535"/>
    </source>
</evidence>
<dbReference type="eggNOG" id="KOG0985">
    <property type="taxonomic scope" value="Eukaryota"/>
</dbReference>
<dbReference type="GO" id="GO:0006898">
    <property type="term" value="P:receptor-mediated endocytosis"/>
    <property type="evidence" value="ECO:0007669"/>
    <property type="project" value="TreeGrafter"/>
</dbReference>
<evidence type="ECO:0000256" key="2">
    <source>
        <dbReference type="ARBA" id="ARBA00022737"/>
    </source>
</evidence>
<evidence type="ECO:0000256" key="8">
    <source>
        <dbReference type="SAM" id="MobiDB-lite"/>
    </source>
</evidence>
<gene>
    <name evidence="10" type="ORF">Bathy01g01710</name>
</gene>
<dbReference type="InterPro" id="IPR011990">
    <property type="entry name" value="TPR-like_helical_dom_sf"/>
</dbReference>
<dbReference type="GO" id="GO:0009506">
    <property type="term" value="C:plasmodesma"/>
    <property type="evidence" value="ECO:0007669"/>
    <property type="project" value="TreeGrafter"/>
</dbReference>
<dbReference type="SUPFAM" id="SSF50989">
    <property type="entry name" value="Clathrin heavy-chain terminal domain"/>
    <property type="match status" value="1"/>
</dbReference>
<name>K8EA55_9CHLO</name>
<dbReference type="GO" id="GO:0032051">
    <property type="term" value="F:clathrin light chain binding"/>
    <property type="evidence" value="ECO:0007669"/>
    <property type="project" value="InterPro"/>
</dbReference>
<feature type="repeat" description="CHCR" evidence="7">
    <location>
        <begin position="846"/>
        <end position="985"/>
    </location>
</feature>
<dbReference type="Pfam" id="PF09268">
    <property type="entry name" value="Clathrin-link"/>
    <property type="match status" value="1"/>
</dbReference>
<dbReference type="SMART" id="SM00299">
    <property type="entry name" value="CLH"/>
    <property type="match status" value="7"/>
</dbReference>
<feature type="repeat" description="CHCR" evidence="7">
    <location>
        <begin position="1438"/>
        <end position="1581"/>
    </location>
</feature>
<feature type="repeat" description="CHCR" evidence="7">
    <location>
        <begin position="699"/>
        <end position="841"/>
    </location>
</feature>
<sequence length="1703" mass="191631">MATPPVNVSEAIQLTSLGINPSMISFTNVTMESEKFICVRETGTANAVVIVDVASPSQPLKRPITADSALMNPEKRIIALKATTAEGDGKDHLQIFNIEQKAKMKSHQMDEPVVFWKWLDATMLGVVTNTSVYHWSMSGDSTPEKVFDRTANLAGSQIISYKASQDMQWFALIGIAPGDASRPALVKGNMQLYSAAQQRSQALEAHGATFGTFHVPGNAKESQIVAFAQKTVNPGDGSVQAKMHIIELGMQPGNTNAFQKCQTELFFPPEFADDFPVSMQISKKYGLIYAVTKAGLLFVNDIETGAAVYRNKISNDPVFIACISEKTGGIYCVNRRGQVILATINESAVVPFVSQQLNNMELALSIAGRASLPGAEALITPRFDALFNSGDFKGAAELAAKYGSLRTMNTIQKFQQAPQQPGSSPPALQYFGACLQMGKLNKIESVELTKLVLRQNKKQLIDQWFAEDKLEASEELGDVISPVDSDMALKLYSKAQSNPKVCAELAKRGDFETLTAYCERVNYTPNYMHMLQSLMMSDPPSAVSLAQRCSKMTPPPLDMQGVADLFLQRNMIREATSLLLDILKDDNEEQAALQTKVLEINLVTYPNVADAILAQGKLSHYDRPRIAQLCEKAGLYGRALQHYTELSDLKRCVSATHAIEPNALVEFFGTLSKEWALECLKELLNANLKQNLQVAVTIAKEYTEQLGVQEIMSLFQERDSNEGLFFYLGALLPTSENKEVHFRYIEAASKVQQIKEVERVTRESNFYDPERVKLFLMEAKLPDARPLINVCDRFEFISDLTTFLYNSNMLRYIEGYVQKVNPKNAPKVVGTLIDLECSEEFIKNLILSVRSLLPVGPLVEEVEKRNRLKMLSEFLEHLVNEGSQDSEVHNALGKMLVDSNNNPEHFLMTNKFYQHAVVGKYCERRDPNLACVAYRLGNCDDELVKCTNVNSMFKVQARYVVSRMEPELWEKVLTDENQYRRQLIDQVVSTALPESKNPEEVSVTVKAFMTAEMPEELIELLEKIVLQTSAFSNNPNLQNLLILTAIKADKTRVMEYVNRLDDFNGPEVGEIAAGNELYEEALAIYKKFNLHVDAMNILIESIEDIERAMEYAERVDTPEVWCQLGKAQLLQGGKEGVKAAIISLIKAKDITTFDDVVEAARKFDEYEAMVPYLLMVRKSLKDPKVDTEIVYAYARTDELSALEDFLSKPNAANLQTVGDRCFEENLLEAAKVLYTSLSNWGALASTLVRLRQFQAAVEAARKANTPKTWKEVCFACVEEEEFRLAQLCGLNIILQADELEALSDFYQQRGNFEELIQLMEAGIGLDRAHMGIFTELGILYAYHKRDKLHEHLKLFSQRINIPKLIRVCEDVHAWDELRFLFVQYDEYDNAAEVMMKHPDAWEHIRFKDVCAKLSNVDVYYKAIKFYLSDHPKELNDLLVVLQSRVDHARVVALMRKLEALALVKPYLVAVQPANLAAVNDAINELAIEEEDFETLRTSIDTYDNCDQISLAVSCEKHELIEFRRIASHIYQRNKRWRQSVALSKRDNLFKDAMECAAKSGERDIAEELLEFFIEEGKKECFAACICTCYDLLKPDYVLEKAWMNGLSEYVMPYMIQVVREYSTKVDELVQDKIDKQNESKQEELNKEKEQMQQNLYAQLMPAALPAPPMGGGDQYGGMGGADQYGGGGGMGDQNGYAPQPQYY</sequence>
<dbReference type="Pfam" id="PF01394">
    <property type="entry name" value="Clathrin_propel"/>
    <property type="match status" value="1"/>
</dbReference>
<dbReference type="GO" id="GO:0030132">
    <property type="term" value="C:clathrin coat of coated pit"/>
    <property type="evidence" value="ECO:0007669"/>
    <property type="project" value="InterPro"/>
</dbReference>
<comment type="subcellular location">
    <subcellularLocation>
        <location evidence="6">Cytoplasmic vesicle membrane</location>
        <topology evidence="6">Peripheral membrane protein</topology>
        <orientation evidence="6">Cytoplasmic side</orientation>
    </subcellularLocation>
    <subcellularLocation>
        <location evidence="6">Membrane</location>
        <location evidence="6">Coated pit</location>
        <topology evidence="6">Peripheral membrane protein</topology>
        <orientation evidence="6">Cytoplasmic side</orientation>
    </subcellularLocation>
</comment>
<dbReference type="InterPro" id="IPR022365">
    <property type="entry name" value="Clathrin_H-chain_propeller_rpt"/>
</dbReference>
<dbReference type="InterPro" id="IPR016341">
    <property type="entry name" value="Clathrin_heavy_chain"/>
</dbReference>
<dbReference type="Pfam" id="PF00637">
    <property type="entry name" value="Clathrin"/>
    <property type="match status" value="7"/>
</dbReference>
<feature type="repeat" description="CHCR" evidence="7">
    <location>
        <begin position="1144"/>
        <end position="1285"/>
    </location>
</feature>
<keyword evidence="3 6" id="KW-0472">Membrane</keyword>
<dbReference type="GeneID" id="19017906"/>
<dbReference type="Gene3D" id="2.130.10.110">
    <property type="entry name" value="Clathrin heavy-chain terminal domain"/>
    <property type="match status" value="1"/>
</dbReference>
<dbReference type="GO" id="GO:0006886">
    <property type="term" value="P:intracellular protein transport"/>
    <property type="evidence" value="ECO:0007669"/>
    <property type="project" value="UniProtKB-UniRule"/>
</dbReference>
<protein>
    <recommendedName>
        <fullName evidence="6">Clathrin heavy chain</fullName>
    </recommendedName>
</protein>
<feature type="repeat" description="CHCR" evidence="7">
    <location>
        <begin position="992"/>
        <end position="1137"/>
    </location>
</feature>
<accession>K8EA55</accession>
<feature type="region of interest" description="Disordered" evidence="8">
    <location>
        <begin position="1674"/>
        <end position="1703"/>
    </location>
</feature>
<dbReference type="FunFam" id="1.25.40.10:FF:000002">
    <property type="entry name" value="Clathrin heavy chain"/>
    <property type="match status" value="1"/>
</dbReference>
<dbReference type="FunFam" id="1.25.40.10:FF:000001">
    <property type="entry name" value="Clathrin heavy chain"/>
    <property type="match status" value="1"/>
</dbReference>
<dbReference type="InterPro" id="IPR016025">
    <property type="entry name" value="Clathrin_H-chain_N"/>
</dbReference>
<dbReference type="GO" id="GO:0005198">
    <property type="term" value="F:structural molecule activity"/>
    <property type="evidence" value="ECO:0007669"/>
    <property type="project" value="InterPro"/>
</dbReference>
<feature type="repeat" description="CHCR" evidence="7">
    <location>
        <begin position="550"/>
        <end position="696"/>
    </location>
</feature>
<dbReference type="Pfam" id="PF13838">
    <property type="entry name" value="Clathrin_H_link"/>
    <property type="match status" value="1"/>
</dbReference>
<dbReference type="InterPro" id="IPR000547">
    <property type="entry name" value="Clathrin_H-chain/VPS_repeat"/>
</dbReference>
<keyword evidence="5 6" id="KW-0968">Cytoplasmic vesicle</keyword>
<evidence type="ECO:0000256" key="7">
    <source>
        <dbReference type="PROSITE-ProRule" id="PRU01006"/>
    </source>
</evidence>
<dbReference type="GO" id="GO:0071439">
    <property type="term" value="C:clathrin complex"/>
    <property type="evidence" value="ECO:0007669"/>
    <property type="project" value="InterPro"/>
</dbReference>
<dbReference type="PIRSF" id="PIRSF002290">
    <property type="entry name" value="Clathrin_H_chain"/>
    <property type="match status" value="1"/>
</dbReference>
<evidence type="ECO:0000256" key="4">
    <source>
        <dbReference type="ARBA" id="ARBA00023176"/>
    </source>
</evidence>
<dbReference type="GO" id="GO:0030130">
    <property type="term" value="C:clathrin coat of trans-Golgi network vesicle"/>
    <property type="evidence" value="ECO:0007669"/>
    <property type="project" value="InterPro"/>
</dbReference>
<feature type="repeat" description="CHCR" evidence="7">
    <location>
        <begin position="1290"/>
        <end position="1435"/>
    </location>
</feature>
<dbReference type="STRING" id="41875.K8EA55"/>
<dbReference type="PANTHER" id="PTHR10292:SF1">
    <property type="entry name" value="CLATHRIN HEAVY CHAIN"/>
    <property type="match status" value="1"/>
</dbReference>
<dbReference type="EMBL" id="FO082278">
    <property type="protein sequence ID" value="CCO14601.1"/>
    <property type="molecule type" value="Genomic_DNA"/>
</dbReference>
<dbReference type="GO" id="GO:0009507">
    <property type="term" value="C:chloroplast"/>
    <property type="evidence" value="ECO:0007669"/>
    <property type="project" value="TreeGrafter"/>
</dbReference>
<dbReference type="Proteomes" id="UP000198341">
    <property type="component" value="Chromosome 1"/>
</dbReference>
<dbReference type="Gene3D" id="1.25.40.10">
    <property type="entry name" value="Tetratricopeptide repeat domain"/>
    <property type="match status" value="4"/>
</dbReference>
<dbReference type="FunFam" id="1.25.40.10:FF:000005">
    <property type="entry name" value="Clathrin heavy chain"/>
    <property type="match status" value="1"/>
</dbReference>
<evidence type="ECO:0000313" key="11">
    <source>
        <dbReference type="Proteomes" id="UP000198341"/>
    </source>
</evidence>
<dbReference type="PANTHER" id="PTHR10292">
    <property type="entry name" value="CLATHRIN HEAVY CHAIN RELATED"/>
    <property type="match status" value="1"/>
</dbReference>
<evidence type="ECO:0000256" key="5">
    <source>
        <dbReference type="ARBA" id="ARBA00023329"/>
    </source>
</evidence>
<comment type="function">
    <text evidence="6">Clathrin is the major protein of the polyhedral coat of coated pits and vesicles.</text>
</comment>
<proteinExistence type="inferred from homology"/>
<dbReference type="InterPro" id="IPR055358">
    <property type="entry name" value="CHCR"/>
</dbReference>
<reference evidence="10 11" key="1">
    <citation type="submission" date="2011-10" db="EMBL/GenBank/DDBJ databases">
        <authorList>
            <person name="Genoscope - CEA"/>
        </authorList>
    </citation>
    <scope>NUCLEOTIDE SEQUENCE [LARGE SCALE GENOMIC DNA]</scope>
    <source>
        <strain evidence="10 11">RCC 1105</strain>
    </source>
</reference>
<keyword evidence="4 6" id="KW-0168">Coated pit</keyword>
<dbReference type="RefSeq" id="XP_007515722.1">
    <property type="nucleotide sequence ID" value="XM_007515660.1"/>
</dbReference>
<evidence type="ECO:0000259" key="9">
    <source>
        <dbReference type="Pfam" id="PF09268"/>
    </source>
</evidence>
<evidence type="ECO:0000313" key="10">
    <source>
        <dbReference type="EMBL" id="CCO14601.1"/>
    </source>
</evidence>
<dbReference type="PROSITE" id="PS50236">
    <property type="entry name" value="CHCR"/>
    <property type="match status" value="7"/>
</dbReference>
<dbReference type="OrthoDB" id="2113814at2759"/>